<dbReference type="AlphaFoldDB" id="A0A0R2BVC1"/>
<keyword evidence="4 8" id="KW-0276">Fatty acid metabolism</keyword>
<evidence type="ECO:0000256" key="7">
    <source>
        <dbReference type="ARBA" id="ARBA00023160"/>
    </source>
</evidence>
<evidence type="ECO:0000256" key="3">
    <source>
        <dbReference type="ARBA" id="ARBA00022723"/>
    </source>
</evidence>
<dbReference type="Pfam" id="PF01648">
    <property type="entry name" value="ACPS"/>
    <property type="match status" value="1"/>
</dbReference>
<dbReference type="GO" id="GO:0006633">
    <property type="term" value="P:fatty acid biosynthetic process"/>
    <property type="evidence" value="ECO:0007669"/>
    <property type="project" value="UniProtKB-UniRule"/>
</dbReference>
<dbReference type="GO" id="GO:0005737">
    <property type="term" value="C:cytoplasm"/>
    <property type="evidence" value="ECO:0007669"/>
    <property type="project" value="UniProtKB-SubCell"/>
</dbReference>
<evidence type="ECO:0000259" key="9">
    <source>
        <dbReference type="Pfam" id="PF01648"/>
    </source>
</evidence>
<dbReference type="GO" id="GO:0008897">
    <property type="term" value="F:holo-[acyl-carrier-protein] synthase activity"/>
    <property type="evidence" value="ECO:0007669"/>
    <property type="project" value="UniProtKB-UniRule"/>
</dbReference>
<dbReference type="STRING" id="1423738.FC84_GL000468"/>
<dbReference type="InterPro" id="IPR008278">
    <property type="entry name" value="4-PPantetheinyl_Trfase_dom"/>
</dbReference>
<dbReference type="Proteomes" id="UP000051813">
    <property type="component" value="Unassembled WGS sequence"/>
</dbReference>
<keyword evidence="6 8" id="KW-0443">Lipid metabolism</keyword>
<proteinExistence type="inferred from homology"/>
<protein>
    <recommendedName>
        <fullName evidence="8">Holo-[acyl-carrier-protein] synthase</fullName>
        <shortName evidence="8">Holo-ACP synthase</shortName>
        <ecNumber evidence="8">2.7.8.7</ecNumber>
    </recommendedName>
    <alternativeName>
        <fullName evidence="8">4'-phosphopantetheinyl transferase AcpS</fullName>
    </alternativeName>
</protein>
<evidence type="ECO:0000256" key="4">
    <source>
        <dbReference type="ARBA" id="ARBA00022832"/>
    </source>
</evidence>
<dbReference type="GO" id="GO:0000287">
    <property type="term" value="F:magnesium ion binding"/>
    <property type="evidence" value="ECO:0007669"/>
    <property type="project" value="UniProtKB-UniRule"/>
</dbReference>
<accession>A0A0R2BVC1</accession>
<evidence type="ECO:0000256" key="8">
    <source>
        <dbReference type="HAMAP-Rule" id="MF_00101"/>
    </source>
</evidence>
<comment type="subcellular location">
    <subcellularLocation>
        <location evidence="8">Cytoplasm</location>
    </subcellularLocation>
</comment>
<evidence type="ECO:0000256" key="5">
    <source>
        <dbReference type="ARBA" id="ARBA00022842"/>
    </source>
</evidence>
<keyword evidence="1 8" id="KW-0444">Lipid biosynthesis</keyword>
<evidence type="ECO:0000256" key="1">
    <source>
        <dbReference type="ARBA" id="ARBA00022516"/>
    </source>
</evidence>
<keyword evidence="2 8" id="KW-0808">Transferase</keyword>
<evidence type="ECO:0000256" key="6">
    <source>
        <dbReference type="ARBA" id="ARBA00023098"/>
    </source>
</evidence>
<comment type="cofactor">
    <cofactor evidence="8">
        <name>Mg(2+)</name>
        <dbReference type="ChEBI" id="CHEBI:18420"/>
    </cofactor>
</comment>
<keyword evidence="8" id="KW-0963">Cytoplasm</keyword>
<keyword evidence="7 8" id="KW-0275">Fatty acid biosynthesis</keyword>
<sequence>MIYGIGIDLTDIPRITQAYQRNQRFAEKVLTEKELAVFHQTTNQKFQMEYLAGRFSAKESYSKAYGTGLGKIGLHDIEILDDSLGKPVITKQPYTGAAHVSISHTDALVTTEVIIETAEKE</sequence>
<dbReference type="Gene3D" id="3.90.470.20">
    <property type="entry name" value="4'-phosphopantetheinyl transferase domain"/>
    <property type="match status" value="1"/>
</dbReference>
<dbReference type="OrthoDB" id="517356at2"/>
<dbReference type="InterPro" id="IPR037143">
    <property type="entry name" value="4-PPantetheinyl_Trfase_dom_sf"/>
</dbReference>
<comment type="similarity">
    <text evidence="8">Belongs to the P-Pant transferase superfamily. AcpS family.</text>
</comment>
<comment type="caution">
    <text evidence="10">The sequence shown here is derived from an EMBL/GenBank/DDBJ whole genome shotgun (WGS) entry which is preliminary data.</text>
</comment>
<dbReference type="EMBL" id="AYYK01000001">
    <property type="protein sequence ID" value="KRM79772.1"/>
    <property type="molecule type" value="Genomic_DNA"/>
</dbReference>
<keyword evidence="3 8" id="KW-0479">Metal-binding</keyword>
<evidence type="ECO:0000313" key="11">
    <source>
        <dbReference type="Proteomes" id="UP000051813"/>
    </source>
</evidence>
<feature type="binding site" evidence="8">
    <location>
        <position position="59"/>
    </location>
    <ligand>
        <name>Mg(2+)</name>
        <dbReference type="ChEBI" id="CHEBI:18420"/>
    </ligand>
</feature>
<dbReference type="NCBIfam" id="TIGR00556">
    <property type="entry name" value="pantethn_trn"/>
    <property type="match status" value="1"/>
</dbReference>
<feature type="domain" description="4'-phosphopantetheinyl transferase" evidence="9">
    <location>
        <begin position="4"/>
        <end position="104"/>
    </location>
</feature>
<dbReference type="EC" id="2.7.8.7" evidence="8"/>
<keyword evidence="5 8" id="KW-0460">Magnesium</keyword>
<dbReference type="NCBIfam" id="TIGR00516">
    <property type="entry name" value="acpS"/>
    <property type="match status" value="1"/>
</dbReference>
<dbReference type="PATRIC" id="fig|1423738.3.peg.478"/>
<name>A0A0R2BVC1_9LACO</name>
<comment type="function">
    <text evidence="8">Transfers the 4'-phosphopantetheine moiety from coenzyme A to a Ser of acyl-carrier-protein.</text>
</comment>
<organism evidence="10 11">
    <name type="scientific">Lapidilactobacillus dextrinicus DSM 20335</name>
    <dbReference type="NCBI Taxonomy" id="1423738"/>
    <lineage>
        <taxon>Bacteria</taxon>
        <taxon>Bacillati</taxon>
        <taxon>Bacillota</taxon>
        <taxon>Bacilli</taxon>
        <taxon>Lactobacillales</taxon>
        <taxon>Lactobacillaceae</taxon>
        <taxon>Lapidilactobacillus</taxon>
    </lineage>
</organism>
<dbReference type="InterPro" id="IPR002582">
    <property type="entry name" value="ACPS"/>
</dbReference>
<comment type="catalytic activity">
    <reaction evidence="8">
        <text>apo-[ACP] + CoA = holo-[ACP] + adenosine 3',5'-bisphosphate + H(+)</text>
        <dbReference type="Rhea" id="RHEA:12068"/>
        <dbReference type="Rhea" id="RHEA-COMP:9685"/>
        <dbReference type="Rhea" id="RHEA-COMP:9690"/>
        <dbReference type="ChEBI" id="CHEBI:15378"/>
        <dbReference type="ChEBI" id="CHEBI:29999"/>
        <dbReference type="ChEBI" id="CHEBI:57287"/>
        <dbReference type="ChEBI" id="CHEBI:58343"/>
        <dbReference type="ChEBI" id="CHEBI:64479"/>
        <dbReference type="EC" id="2.7.8.7"/>
    </reaction>
</comment>
<keyword evidence="11" id="KW-1185">Reference proteome</keyword>
<dbReference type="SUPFAM" id="SSF56214">
    <property type="entry name" value="4'-phosphopantetheinyl transferase"/>
    <property type="match status" value="1"/>
</dbReference>
<dbReference type="InterPro" id="IPR004568">
    <property type="entry name" value="Ppantetheine-prot_Trfase_dom"/>
</dbReference>
<gene>
    <name evidence="8" type="primary">acpS</name>
    <name evidence="10" type="ORF">FC84_GL000468</name>
</gene>
<evidence type="ECO:0000256" key="2">
    <source>
        <dbReference type="ARBA" id="ARBA00022679"/>
    </source>
</evidence>
<dbReference type="HAMAP" id="MF_00101">
    <property type="entry name" value="AcpS"/>
    <property type="match status" value="1"/>
</dbReference>
<evidence type="ECO:0000313" key="10">
    <source>
        <dbReference type="EMBL" id="KRM79772.1"/>
    </source>
</evidence>
<feature type="binding site" evidence="8">
    <location>
        <position position="8"/>
    </location>
    <ligand>
        <name>Mg(2+)</name>
        <dbReference type="ChEBI" id="CHEBI:18420"/>
    </ligand>
</feature>
<reference evidence="10 11" key="1">
    <citation type="journal article" date="2015" name="Genome Announc.">
        <title>Expanding the biotechnology potential of lactobacilli through comparative genomics of 213 strains and associated genera.</title>
        <authorList>
            <person name="Sun Z."/>
            <person name="Harris H.M."/>
            <person name="McCann A."/>
            <person name="Guo C."/>
            <person name="Argimon S."/>
            <person name="Zhang W."/>
            <person name="Yang X."/>
            <person name="Jeffery I.B."/>
            <person name="Cooney J.C."/>
            <person name="Kagawa T.F."/>
            <person name="Liu W."/>
            <person name="Song Y."/>
            <person name="Salvetti E."/>
            <person name="Wrobel A."/>
            <person name="Rasinkangas P."/>
            <person name="Parkhill J."/>
            <person name="Rea M.C."/>
            <person name="O'Sullivan O."/>
            <person name="Ritari J."/>
            <person name="Douillard F.P."/>
            <person name="Paul Ross R."/>
            <person name="Yang R."/>
            <person name="Briner A.E."/>
            <person name="Felis G.E."/>
            <person name="de Vos W.M."/>
            <person name="Barrangou R."/>
            <person name="Klaenhammer T.R."/>
            <person name="Caufield P.W."/>
            <person name="Cui Y."/>
            <person name="Zhang H."/>
            <person name="O'Toole P.W."/>
        </authorList>
    </citation>
    <scope>NUCLEOTIDE SEQUENCE [LARGE SCALE GENOMIC DNA]</scope>
    <source>
        <strain evidence="10 11">DSM 20335</strain>
    </source>
</reference>
<dbReference type="RefSeq" id="WP_057753497.1">
    <property type="nucleotide sequence ID" value="NZ_AYYK01000001.1"/>
</dbReference>